<dbReference type="EC" id="1.14.13.-" evidence="5"/>
<feature type="domain" description="FAD-binding" evidence="6">
    <location>
        <begin position="12"/>
        <end position="333"/>
    </location>
</feature>
<comment type="domain">
    <text evidence="5">Consists of an N-terminal FAD-binding domain with a Rossman fold and a C-terminal substrate-binding domain.</text>
</comment>
<dbReference type="PANTHER" id="PTHR46972:SF1">
    <property type="entry name" value="FAD DEPENDENT OXIDOREDUCTASE DOMAIN-CONTAINING PROTEIN"/>
    <property type="match status" value="1"/>
</dbReference>
<dbReference type="Pfam" id="PF01494">
    <property type="entry name" value="FAD_binding_3"/>
    <property type="match status" value="1"/>
</dbReference>
<evidence type="ECO:0000256" key="1">
    <source>
        <dbReference type="ARBA" id="ARBA00022630"/>
    </source>
</evidence>
<reference evidence="7 8" key="1">
    <citation type="submission" date="2021-03" db="EMBL/GenBank/DDBJ databases">
        <title>Genomic Encyclopedia of Type Strains, Phase IV (KMG-IV): sequencing the most valuable type-strain genomes for metagenomic binning, comparative biology and taxonomic classification.</title>
        <authorList>
            <person name="Goeker M."/>
        </authorList>
    </citation>
    <scope>NUCLEOTIDE SEQUENCE [LARGE SCALE GENOMIC DNA]</scope>
    <source>
        <strain evidence="7 8">DSM 101953</strain>
    </source>
</reference>
<keyword evidence="3 5" id="KW-0560">Oxidoreductase</keyword>
<dbReference type="InterPro" id="IPR036188">
    <property type="entry name" value="FAD/NAD-bd_sf"/>
</dbReference>
<organism evidence="7 8">
    <name type="scientific">Paenibacillus silagei</name>
    <dbReference type="NCBI Taxonomy" id="1670801"/>
    <lineage>
        <taxon>Bacteria</taxon>
        <taxon>Bacillati</taxon>
        <taxon>Bacillota</taxon>
        <taxon>Bacilli</taxon>
        <taxon>Bacillales</taxon>
        <taxon>Paenibacillaceae</taxon>
        <taxon>Paenibacillus</taxon>
    </lineage>
</organism>
<protein>
    <recommendedName>
        <fullName evidence="5">Flavin-dependent monooxygenase</fullName>
    </recommendedName>
    <alternativeName>
        <fullName evidence="5">TetX monooxygenase</fullName>
        <shortName evidence="5">TetX</shortName>
        <ecNumber evidence="5">1.14.13.-</ecNumber>
    </alternativeName>
</protein>
<dbReference type="HAMAP" id="MF_00845">
    <property type="entry name" value="TetX_monooxygenase"/>
    <property type="match status" value="1"/>
</dbReference>
<evidence type="ECO:0000256" key="2">
    <source>
        <dbReference type="ARBA" id="ARBA00022827"/>
    </source>
</evidence>
<dbReference type="EMBL" id="JAGGLV010000008">
    <property type="protein sequence ID" value="MBP2112837.1"/>
    <property type="molecule type" value="Genomic_DNA"/>
</dbReference>
<feature type="binding site" evidence="5">
    <location>
        <position position="114"/>
    </location>
    <ligand>
        <name>FAD</name>
        <dbReference type="ChEBI" id="CHEBI:57692"/>
    </ligand>
</feature>
<proteinExistence type="inferred from homology"/>
<dbReference type="PANTHER" id="PTHR46972">
    <property type="entry name" value="MONOOXYGENASE ASQM-RELATED"/>
    <property type="match status" value="1"/>
</dbReference>
<feature type="binding site" evidence="5">
    <location>
        <position position="54"/>
    </location>
    <ligand>
        <name>FAD</name>
        <dbReference type="ChEBI" id="CHEBI:57692"/>
    </ligand>
</feature>
<comment type="subunit">
    <text evidence="5">Monomer.</text>
</comment>
<comment type="function">
    <text evidence="5">An FAD-requiring monooxygenase active on some tetracycline antibiotic derivatives, which leads to their inactivation. Hydroxylates carbon 11a of tetracycline and some analogs.</text>
</comment>
<dbReference type="InterPro" id="IPR043683">
    <property type="entry name" value="TetX_monooxygenase"/>
</dbReference>
<keyword evidence="5" id="KW-0963">Cytoplasm</keyword>
<dbReference type="Proteomes" id="UP000773462">
    <property type="component" value="Unassembled WGS sequence"/>
</dbReference>
<feature type="binding site" evidence="5">
    <location>
        <position position="304"/>
    </location>
    <ligand>
        <name>FAD</name>
        <dbReference type="ChEBI" id="CHEBI:57692"/>
    </ligand>
</feature>
<comment type="catalytic activity">
    <reaction evidence="5">
        <text>a tetracycline + NADPH + O2 + H(+) = an 11a-hydroxytetracycline + NADP(+) + H2O</text>
        <dbReference type="Rhea" id="RHEA:61444"/>
        <dbReference type="ChEBI" id="CHEBI:15377"/>
        <dbReference type="ChEBI" id="CHEBI:15378"/>
        <dbReference type="ChEBI" id="CHEBI:15379"/>
        <dbReference type="ChEBI" id="CHEBI:57783"/>
        <dbReference type="ChEBI" id="CHEBI:58349"/>
        <dbReference type="ChEBI" id="CHEBI:144644"/>
        <dbReference type="ChEBI" id="CHEBI:144645"/>
    </reaction>
</comment>
<accession>A0ABS4NS05</accession>
<keyword evidence="4 5" id="KW-0503">Monooxygenase</keyword>
<comment type="caution">
    <text evidence="5">Lacks conserved residue(s) required for the propagation of feature annotation.</text>
</comment>
<keyword evidence="5" id="KW-0521">NADP</keyword>
<evidence type="ECO:0000256" key="5">
    <source>
        <dbReference type="HAMAP-Rule" id="MF_00845"/>
    </source>
</evidence>
<dbReference type="InterPro" id="IPR002938">
    <property type="entry name" value="FAD-bd"/>
</dbReference>
<comment type="similarity">
    <text evidence="5">Belongs to the aromatic-ring hydroxylase family. TetX subfamily.</text>
</comment>
<evidence type="ECO:0000256" key="3">
    <source>
        <dbReference type="ARBA" id="ARBA00023002"/>
    </source>
</evidence>
<evidence type="ECO:0000259" key="6">
    <source>
        <dbReference type="Pfam" id="PF01494"/>
    </source>
</evidence>
<comment type="subcellular location">
    <subcellularLocation>
        <location evidence="5">Cytoplasm</location>
    </subcellularLocation>
</comment>
<dbReference type="RefSeq" id="WP_209874177.1">
    <property type="nucleotide sequence ID" value="NZ_JAGGLV010000008.1"/>
</dbReference>
<evidence type="ECO:0000256" key="4">
    <source>
        <dbReference type="ARBA" id="ARBA00023033"/>
    </source>
</evidence>
<keyword evidence="2 5" id="KW-0274">FAD</keyword>
<gene>
    <name evidence="7" type="ORF">J2Z70_002991</name>
</gene>
<dbReference type="Gene3D" id="3.50.50.60">
    <property type="entry name" value="FAD/NAD(P)-binding domain"/>
    <property type="match status" value="1"/>
</dbReference>
<keyword evidence="8" id="KW-1185">Reference proteome</keyword>
<evidence type="ECO:0000313" key="7">
    <source>
        <dbReference type="EMBL" id="MBP2112837.1"/>
    </source>
</evidence>
<dbReference type="SUPFAM" id="SSF51905">
    <property type="entry name" value="FAD/NAD(P)-binding domain"/>
    <property type="match status" value="1"/>
</dbReference>
<comment type="cofactor">
    <cofactor evidence="5">
        <name>FAD</name>
        <dbReference type="ChEBI" id="CHEBI:57692"/>
    </cofactor>
</comment>
<dbReference type="PRINTS" id="PR00420">
    <property type="entry name" value="RNGMNOXGNASE"/>
</dbReference>
<sequence>MTTVNSTEQRRIAIIGGGPGGLTLALILQKHGITSTIYEREHKDLSHERGGSLDIHEESGQLALKEAGLYEAFLQAARFEGEDFRLMDKTGTLYLDEVADEESSEGQRRPEIDRGVLCDLLLNKLDPSTIQYGYKLEKVVSLGEGKTELHFENGHTAVADLVIGADGAFSRVRPLLTDTDVEYSGLTMLELNVIAADHPDLAAFNARGKMFALDDHKGILGQLNGNGRIKVYASFKVERNWLDEIRNDNPQETKAKLLELFHDWSEPLKNYIRYAEDAVVPRRIYMLPVGFRWERSAGVTLIGDAAHVMSPFAGEGVNLAMLDALELALAIVRNKQTAVAIEEYEEKMFQYASEKAHVSNENLILSFSENAAPKFAALMQSYQDLYEQQG</sequence>
<comment type="caution">
    <text evidence="7">The sequence shown here is derived from an EMBL/GenBank/DDBJ whole genome shotgun (WGS) entry which is preliminary data.</text>
</comment>
<keyword evidence="1 5" id="KW-0285">Flavoprotein</keyword>
<name>A0ABS4NS05_9BACL</name>
<evidence type="ECO:0000313" key="8">
    <source>
        <dbReference type="Proteomes" id="UP000773462"/>
    </source>
</evidence>
<keyword evidence="5" id="KW-0547">Nucleotide-binding</keyword>